<dbReference type="Proteomes" id="UP000026960">
    <property type="component" value="Chromosome 8"/>
</dbReference>
<accession>A0A0D3GZE0</accession>
<dbReference type="HOGENOM" id="CLU_2871193_0_0_1"/>
<dbReference type="Gramene" id="OBART08G12000.1">
    <property type="protein sequence ID" value="OBART08G12000.1"/>
    <property type="gene ID" value="OBART08G12000"/>
</dbReference>
<reference evidence="2" key="1">
    <citation type="journal article" date="2009" name="Rice">
        <title>De Novo Next Generation Sequencing of Plant Genomes.</title>
        <authorList>
            <person name="Rounsley S."/>
            <person name="Marri P.R."/>
            <person name="Yu Y."/>
            <person name="He R."/>
            <person name="Sisneros N."/>
            <person name="Goicoechea J.L."/>
            <person name="Lee S.J."/>
            <person name="Angelova A."/>
            <person name="Kudrna D."/>
            <person name="Luo M."/>
            <person name="Affourtit J."/>
            <person name="Desany B."/>
            <person name="Knight J."/>
            <person name="Niazi F."/>
            <person name="Egholm M."/>
            <person name="Wing R.A."/>
        </authorList>
    </citation>
    <scope>NUCLEOTIDE SEQUENCE [LARGE SCALE GENOMIC DNA]</scope>
    <source>
        <strain evidence="2">cv. IRGC 105608</strain>
    </source>
</reference>
<dbReference type="PaxDb" id="65489-OBART08G12000.1"/>
<organism evidence="2">
    <name type="scientific">Oryza barthii</name>
    <dbReference type="NCBI Taxonomy" id="65489"/>
    <lineage>
        <taxon>Eukaryota</taxon>
        <taxon>Viridiplantae</taxon>
        <taxon>Streptophyta</taxon>
        <taxon>Embryophyta</taxon>
        <taxon>Tracheophyta</taxon>
        <taxon>Spermatophyta</taxon>
        <taxon>Magnoliopsida</taxon>
        <taxon>Liliopsida</taxon>
        <taxon>Poales</taxon>
        <taxon>Poaceae</taxon>
        <taxon>BOP clade</taxon>
        <taxon>Oryzoideae</taxon>
        <taxon>Oryzeae</taxon>
        <taxon>Oryzinae</taxon>
        <taxon>Oryza</taxon>
    </lineage>
</organism>
<sequence>MTVTHRGRAAAESGVDSPSQTLGVLLPCRFGSDSREQIHYCQPWEGLSLTDPAETARGGTDPRC</sequence>
<evidence type="ECO:0000313" key="2">
    <source>
        <dbReference type="EnsemblPlants" id="OBART08G12000.1"/>
    </source>
</evidence>
<dbReference type="AlphaFoldDB" id="A0A0D3GZE0"/>
<evidence type="ECO:0000313" key="3">
    <source>
        <dbReference type="Proteomes" id="UP000026960"/>
    </source>
</evidence>
<keyword evidence="3" id="KW-1185">Reference proteome</keyword>
<name>A0A0D3GZE0_9ORYZ</name>
<feature type="region of interest" description="Disordered" evidence="1">
    <location>
        <begin position="1"/>
        <end position="21"/>
    </location>
</feature>
<dbReference type="EnsemblPlants" id="OBART08G12000.1">
    <property type="protein sequence ID" value="OBART08G12000.1"/>
    <property type="gene ID" value="OBART08G12000"/>
</dbReference>
<evidence type="ECO:0000256" key="1">
    <source>
        <dbReference type="SAM" id="MobiDB-lite"/>
    </source>
</evidence>
<protein>
    <submittedName>
        <fullName evidence="2">Uncharacterized protein</fullName>
    </submittedName>
</protein>
<reference evidence="2" key="2">
    <citation type="submission" date="2015-03" db="UniProtKB">
        <authorList>
            <consortium name="EnsemblPlants"/>
        </authorList>
    </citation>
    <scope>IDENTIFICATION</scope>
</reference>
<proteinExistence type="predicted"/>